<dbReference type="InterPro" id="IPR001915">
    <property type="entry name" value="Peptidase_M48"/>
</dbReference>
<evidence type="ECO:0000256" key="6">
    <source>
        <dbReference type="RuleBase" id="RU003983"/>
    </source>
</evidence>
<feature type="chain" id="PRO_5044718313" evidence="7">
    <location>
        <begin position="26"/>
        <end position="269"/>
    </location>
</feature>
<protein>
    <submittedName>
        <fullName evidence="10">M48 family metallopeptidase</fullName>
    </submittedName>
</protein>
<dbReference type="GO" id="GO:0004222">
    <property type="term" value="F:metalloendopeptidase activity"/>
    <property type="evidence" value="ECO:0007669"/>
    <property type="project" value="InterPro"/>
</dbReference>
<feature type="signal peptide" evidence="7">
    <location>
        <begin position="1"/>
        <end position="25"/>
    </location>
</feature>
<evidence type="ECO:0000256" key="7">
    <source>
        <dbReference type="SAM" id="SignalP"/>
    </source>
</evidence>
<evidence type="ECO:0000313" key="9">
    <source>
        <dbReference type="EMBL" id="MBE2987059.1"/>
    </source>
</evidence>
<keyword evidence="5 6" id="KW-0482">Metalloprotease</keyword>
<comment type="similarity">
    <text evidence="6">Belongs to the peptidase M48 family.</text>
</comment>
<keyword evidence="4 6" id="KW-0862">Zinc</keyword>
<dbReference type="Proteomes" id="UP001318760">
    <property type="component" value="Unassembled WGS sequence"/>
</dbReference>
<dbReference type="PANTHER" id="PTHR22726">
    <property type="entry name" value="METALLOENDOPEPTIDASE OMA1"/>
    <property type="match status" value="1"/>
</dbReference>
<reference evidence="9 12" key="2">
    <citation type="submission" date="2020-10" db="EMBL/GenBank/DDBJ databases">
        <title>Campylobacter californiensis sp. nov. isolated from cattle and feral swine in California.</title>
        <authorList>
            <person name="Miller W.G."/>
        </authorList>
    </citation>
    <scope>NUCLEOTIDE SEQUENCE [LARGE SCALE GENOMIC DNA]</scope>
    <source>
        <strain evidence="9 12">RM12919</strain>
    </source>
</reference>
<dbReference type="GO" id="GO:0051603">
    <property type="term" value="P:proteolysis involved in protein catabolic process"/>
    <property type="evidence" value="ECO:0007669"/>
    <property type="project" value="TreeGrafter"/>
</dbReference>
<dbReference type="PANTHER" id="PTHR22726:SF1">
    <property type="entry name" value="METALLOENDOPEPTIDASE OMA1, MITOCHONDRIAL"/>
    <property type="match status" value="1"/>
</dbReference>
<reference evidence="10 11" key="1">
    <citation type="submission" date="2015-08" db="EMBL/GenBank/DDBJ databases">
        <title>Comparative genomics of the Campylobacter concisus group.</title>
        <authorList>
            <person name="Yee E."/>
            <person name="Chapman M.H."/>
            <person name="Huynh S."/>
            <person name="Bono J.L."/>
            <person name="On S.L."/>
            <person name="St Leger J."/>
            <person name="Foster G."/>
            <person name="Parker C.T."/>
            <person name="Miller W.G."/>
        </authorList>
    </citation>
    <scope>NUCLEOTIDE SEQUENCE [LARGE SCALE GENOMIC DNA]</scope>
    <source>
        <strain evidence="10 11">RM9337</strain>
    </source>
</reference>
<keyword evidence="2" id="KW-0479">Metal-binding</keyword>
<evidence type="ECO:0000259" key="8">
    <source>
        <dbReference type="Pfam" id="PF01435"/>
    </source>
</evidence>
<evidence type="ECO:0000313" key="10">
    <source>
        <dbReference type="EMBL" id="MBE3607931.1"/>
    </source>
</evidence>
<keyword evidence="1 6" id="KW-0645">Protease</keyword>
<keyword evidence="3 6" id="KW-0378">Hydrolase</keyword>
<comment type="caution">
    <text evidence="10">The sequence shown here is derived from an EMBL/GenBank/DDBJ whole genome shotgun (WGS) entry which is preliminary data.</text>
</comment>
<dbReference type="Gene3D" id="3.30.2010.10">
    <property type="entry name" value="Metalloproteases ('zincins'), catalytic domain"/>
    <property type="match status" value="1"/>
</dbReference>
<proteinExistence type="inferred from homology"/>
<dbReference type="AlphaFoldDB" id="A0AAW3ZXD7"/>
<evidence type="ECO:0000256" key="4">
    <source>
        <dbReference type="ARBA" id="ARBA00022833"/>
    </source>
</evidence>
<dbReference type="CDD" id="cd07331">
    <property type="entry name" value="M48C_Oma1_like"/>
    <property type="match status" value="1"/>
</dbReference>
<dbReference type="EMBL" id="JADBHS010000017">
    <property type="protein sequence ID" value="MBE2987059.1"/>
    <property type="molecule type" value="Genomic_DNA"/>
</dbReference>
<evidence type="ECO:0000256" key="5">
    <source>
        <dbReference type="ARBA" id="ARBA00023049"/>
    </source>
</evidence>
<dbReference type="InterPro" id="IPR051156">
    <property type="entry name" value="Mito/Outer_Membr_Metalloprot"/>
</dbReference>
<name>A0AAW3ZXD7_9BACT</name>
<dbReference type="GO" id="GO:0046872">
    <property type="term" value="F:metal ion binding"/>
    <property type="evidence" value="ECO:0007669"/>
    <property type="project" value="UniProtKB-KW"/>
</dbReference>
<evidence type="ECO:0000256" key="2">
    <source>
        <dbReference type="ARBA" id="ARBA00022723"/>
    </source>
</evidence>
<organism evidence="10 11">
    <name type="scientific">Campylobacter californiensis</name>
    <dbReference type="NCBI Taxonomy" id="1032243"/>
    <lineage>
        <taxon>Bacteria</taxon>
        <taxon>Pseudomonadati</taxon>
        <taxon>Campylobacterota</taxon>
        <taxon>Epsilonproteobacteria</taxon>
        <taxon>Campylobacterales</taxon>
        <taxon>Campylobacteraceae</taxon>
        <taxon>Campylobacter</taxon>
    </lineage>
</organism>
<dbReference type="Pfam" id="PF01435">
    <property type="entry name" value="Peptidase_M48"/>
    <property type="match status" value="1"/>
</dbReference>
<evidence type="ECO:0000256" key="3">
    <source>
        <dbReference type="ARBA" id="ARBA00022801"/>
    </source>
</evidence>
<dbReference type="PROSITE" id="PS51257">
    <property type="entry name" value="PROKAR_LIPOPROTEIN"/>
    <property type="match status" value="1"/>
</dbReference>
<keyword evidence="11" id="KW-1185">Reference proteome</keyword>
<dbReference type="RefSeq" id="WP_170015971.1">
    <property type="nucleotide sequence ID" value="NZ_CP012545.1"/>
</dbReference>
<dbReference type="GO" id="GO:0016020">
    <property type="term" value="C:membrane"/>
    <property type="evidence" value="ECO:0007669"/>
    <property type="project" value="TreeGrafter"/>
</dbReference>
<evidence type="ECO:0000256" key="1">
    <source>
        <dbReference type="ARBA" id="ARBA00022670"/>
    </source>
</evidence>
<evidence type="ECO:0000313" key="11">
    <source>
        <dbReference type="Proteomes" id="UP000650616"/>
    </source>
</evidence>
<evidence type="ECO:0000313" key="12">
    <source>
        <dbReference type="Proteomes" id="UP001318760"/>
    </source>
</evidence>
<comment type="cofactor">
    <cofactor evidence="6">
        <name>Zn(2+)</name>
        <dbReference type="ChEBI" id="CHEBI:29105"/>
    </cofactor>
    <text evidence="6">Binds 1 zinc ion per subunit.</text>
</comment>
<dbReference type="Proteomes" id="UP000650616">
    <property type="component" value="Unassembled WGS sequence"/>
</dbReference>
<sequence>MRKILLTLCAVLTLFTGCFTSSTGAGTVGADRKQLLLISAAVMDESAAQAYVKTLSSAKTKGTLNIDPVLTKRVQNISKRLIAQTGVFRQDALKWNWQANVINEDTLNAWCMPGGRIVVYSGLITKLSLNDAQIAAVVGHEIAHALREHSREQASHDQLKNIGIFAISQAAGLGDVGAQALNIATQYTITLPFSRSHETEADHIGTELMARAGYDPNEAVKVWEKMSKIGASGGVPEILSTHPSNESRIKDLQEIAKKLEPLYLASSKK</sequence>
<dbReference type="EMBL" id="LIWG01000003">
    <property type="protein sequence ID" value="MBE3607931.1"/>
    <property type="molecule type" value="Genomic_DNA"/>
</dbReference>
<accession>A0AAW3ZXD7</accession>
<gene>
    <name evidence="9" type="ORF">CCAL12919_08015</name>
    <name evidence="10" type="ORF">CCAL9337_04195</name>
</gene>
<feature type="domain" description="Peptidase M48" evidence="8">
    <location>
        <begin position="71"/>
        <end position="255"/>
    </location>
</feature>
<keyword evidence="7" id="KW-0732">Signal</keyword>